<feature type="active site" evidence="5">
    <location>
        <position position="53"/>
    </location>
</feature>
<evidence type="ECO:0000256" key="3">
    <source>
        <dbReference type="ARBA" id="ARBA00047806"/>
    </source>
</evidence>
<dbReference type="Gene3D" id="3.30.1060.10">
    <property type="entry name" value="Peptide methionine sulphoxide reductase MsrA"/>
    <property type="match status" value="1"/>
</dbReference>
<evidence type="ECO:0000256" key="1">
    <source>
        <dbReference type="ARBA" id="ARBA00005591"/>
    </source>
</evidence>
<reference evidence="7" key="1">
    <citation type="journal article" date="2011" name="Environ. Microbiol.">
        <title>Time-series analyses of Monterey Bay coastal microbial picoplankton using a 'genome proxy' microarray.</title>
        <authorList>
            <person name="Rich V.I."/>
            <person name="Pham V.D."/>
            <person name="Eppley J."/>
            <person name="Shi Y."/>
            <person name="DeLong E.F."/>
        </authorList>
    </citation>
    <scope>NUCLEOTIDE SEQUENCE</scope>
</reference>
<dbReference type="InterPro" id="IPR036509">
    <property type="entry name" value="Met_Sox_Rdtase_MsrA_sf"/>
</dbReference>
<dbReference type="HAMAP" id="MF_01401">
    <property type="entry name" value="MsrA"/>
    <property type="match status" value="1"/>
</dbReference>
<dbReference type="GO" id="GO:0005737">
    <property type="term" value="C:cytoplasm"/>
    <property type="evidence" value="ECO:0007669"/>
    <property type="project" value="TreeGrafter"/>
</dbReference>
<feature type="domain" description="Peptide methionine sulphoxide reductase MsrA" evidence="6">
    <location>
        <begin position="47"/>
        <end position="198"/>
    </location>
</feature>
<dbReference type="GO" id="GO:0008113">
    <property type="term" value="F:peptide-methionine (S)-S-oxide reductase activity"/>
    <property type="evidence" value="ECO:0007669"/>
    <property type="project" value="UniProtKB-UniRule"/>
</dbReference>
<evidence type="ECO:0000256" key="4">
    <source>
        <dbReference type="ARBA" id="ARBA00048782"/>
    </source>
</evidence>
<name>E0XQV9_9GAMM</name>
<evidence type="ECO:0000256" key="2">
    <source>
        <dbReference type="ARBA" id="ARBA00023002"/>
    </source>
</evidence>
<protein>
    <recommendedName>
        <fullName evidence="5">Peptide methionine sulfoxide reductase MsrA</fullName>
        <shortName evidence="5">Protein-methionine-S-oxide reductase</shortName>
        <ecNumber evidence="5">1.8.4.11</ecNumber>
    </recommendedName>
    <alternativeName>
        <fullName evidence="5">Peptide-methionine (S)-S-oxide reductase</fullName>
        <shortName evidence="5">Peptide Met(O) reductase</shortName>
    </alternativeName>
</protein>
<dbReference type="PANTHER" id="PTHR42799">
    <property type="entry name" value="MITOCHONDRIAL PEPTIDE METHIONINE SULFOXIDE REDUCTASE"/>
    <property type="match status" value="1"/>
</dbReference>
<evidence type="ECO:0000256" key="5">
    <source>
        <dbReference type="HAMAP-Rule" id="MF_01401"/>
    </source>
</evidence>
<sequence length="209" mass="23480">MFGFKSLEIPIKEDCLPGRTQAIYNPENHFVTGAPMSECMSQDSPRILFGMGCFWGAEKMFWDLDCVKVTGVGYAAGHTPNPTYEEVCSGLTAHSEIVFVTYEDASNLEELLQVFWEGHDPTQFMRQGGDVGTQYRSGIYFFDKAQEELALKTKEIYQAKLDANGFGEIVTEILPVSEEFYAEDYHQQYLAKNPNGYCGHGGCGVRFKD</sequence>
<dbReference type="EC" id="1.8.4.11" evidence="5"/>
<dbReference type="InterPro" id="IPR050162">
    <property type="entry name" value="MsrA_MetSO_reductase"/>
</dbReference>
<dbReference type="NCBIfam" id="TIGR00401">
    <property type="entry name" value="msrA"/>
    <property type="match status" value="1"/>
</dbReference>
<dbReference type="GO" id="GO:0034599">
    <property type="term" value="P:cellular response to oxidative stress"/>
    <property type="evidence" value="ECO:0007669"/>
    <property type="project" value="TreeGrafter"/>
</dbReference>
<proteinExistence type="inferred from homology"/>
<organism evidence="7">
    <name type="scientific">uncultured gamma proteobacterium HF0010_11K06</name>
    <dbReference type="NCBI Taxonomy" id="710980"/>
    <lineage>
        <taxon>Bacteria</taxon>
        <taxon>Pseudomonadati</taxon>
        <taxon>Pseudomonadota</taxon>
        <taxon>Gammaproteobacteria</taxon>
        <taxon>environmental samples</taxon>
    </lineage>
</organism>
<dbReference type="Pfam" id="PF01625">
    <property type="entry name" value="PMSR"/>
    <property type="match status" value="1"/>
</dbReference>
<dbReference type="SUPFAM" id="SSF55068">
    <property type="entry name" value="Peptide methionine sulfoxide reductase"/>
    <property type="match status" value="1"/>
</dbReference>
<evidence type="ECO:0000259" key="6">
    <source>
        <dbReference type="Pfam" id="PF01625"/>
    </source>
</evidence>
<keyword evidence="2 5" id="KW-0560">Oxidoreductase</keyword>
<gene>
    <name evidence="5" type="primary">msrA</name>
</gene>
<dbReference type="InterPro" id="IPR002569">
    <property type="entry name" value="Met_Sox_Rdtase_MsrA_dom"/>
</dbReference>
<dbReference type="EMBL" id="GU474847">
    <property type="protein sequence ID" value="ADI16800.1"/>
    <property type="molecule type" value="Genomic_DNA"/>
</dbReference>
<comment type="function">
    <text evidence="5">Has an important function as a repair enzyme for proteins that have been inactivated by oxidation. Catalyzes the reversible oxidation-reduction of methionine sulfoxide in proteins to methionine.</text>
</comment>
<dbReference type="PANTHER" id="PTHR42799:SF2">
    <property type="entry name" value="MITOCHONDRIAL PEPTIDE METHIONINE SULFOXIDE REDUCTASE"/>
    <property type="match status" value="1"/>
</dbReference>
<comment type="similarity">
    <text evidence="1 5">Belongs to the MsrA Met sulfoxide reductase family.</text>
</comment>
<comment type="catalytic activity">
    <reaction evidence="3 5">
        <text>L-methionyl-[protein] + [thioredoxin]-disulfide + H2O = L-methionyl-(S)-S-oxide-[protein] + [thioredoxin]-dithiol</text>
        <dbReference type="Rhea" id="RHEA:14217"/>
        <dbReference type="Rhea" id="RHEA-COMP:10698"/>
        <dbReference type="Rhea" id="RHEA-COMP:10700"/>
        <dbReference type="Rhea" id="RHEA-COMP:12313"/>
        <dbReference type="Rhea" id="RHEA-COMP:12315"/>
        <dbReference type="ChEBI" id="CHEBI:15377"/>
        <dbReference type="ChEBI" id="CHEBI:16044"/>
        <dbReference type="ChEBI" id="CHEBI:29950"/>
        <dbReference type="ChEBI" id="CHEBI:44120"/>
        <dbReference type="ChEBI" id="CHEBI:50058"/>
        <dbReference type="EC" id="1.8.4.11"/>
    </reaction>
</comment>
<comment type="catalytic activity">
    <reaction evidence="4 5">
        <text>[thioredoxin]-disulfide + L-methionine + H2O = L-methionine (S)-S-oxide + [thioredoxin]-dithiol</text>
        <dbReference type="Rhea" id="RHEA:19993"/>
        <dbReference type="Rhea" id="RHEA-COMP:10698"/>
        <dbReference type="Rhea" id="RHEA-COMP:10700"/>
        <dbReference type="ChEBI" id="CHEBI:15377"/>
        <dbReference type="ChEBI" id="CHEBI:29950"/>
        <dbReference type="ChEBI" id="CHEBI:50058"/>
        <dbReference type="ChEBI" id="CHEBI:57844"/>
        <dbReference type="ChEBI" id="CHEBI:58772"/>
        <dbReference type="EC" id="1.8.4.11"/>
    </reaction>
</comment>
<evidence type="ECO:0000313" key="7">
    <source>
        <dbReference type="EMBL" id="ADI16800.1"/>
    </source>
</evidence>
<accession>E0XQV9</accession>
<dbReference type="GO" id="GO:0033744">
    <property type="term" value="F:L-methionine:thioredoxin-disulfide S-oxidoreductase activity"/>
    <property type="evidence" value="ECO:0007669"/>
    <property type="project" value="RHEA"/>
</dbReference>
<dbReference type="AlphaFoldDB" id="E0XQV9"/>